<proteinExistence type="predicted"/>
<dbReference type="Gene3D" id="1.25.40.10">
    <property type="entry name" value="Tetratricopeptide repeat domain"/>
    <property type="match status" value="1"/>
</dbReference>
<dbReference type="PANTHER" id="PTHR11102:SF160">
    <property type="entry name" value="ERAD-ASSOCIATED E3 UBIQUITIN-PROTEIN LIGASE COMPONENT HRD3"/>
    <property type="match status" value="1"/>
</dbReference>
<dbReference type="Proteomes" id="UP000562982">
    <property type="component" value="Unassembled WGS sequence"/>
</dbReference>
<dbReference type="EMBL" id="JABEQI010000011">
    <property type="protein sequence ID" value="MBB2187776.1"/>
    <property type="molecule type" value="Genomic_DNA"/>
</dbReference>
<dbReference type="RefSeq" id="WP_114727700.1">
    <property type="nucleotide sequence ID" value="NZ_BJMI01000028.1"/>
</dbReference>
<reference evidence="2 3" key="1">
    <citation type="submission" date="2018-07" db="EMBL/GenBank/DDBJ databases">
        <title>Genomic Encyclopedia of Type Strains, Phase IV (KMG-IV): sequencing the most valuable type-strain genomes for metagenomic binning, comparative biology and taxonomic classification.</title>
        <authorList>
            <person name="Goeker M."/>
        </authorList>
    </citation>
    <scope>NUCLEOTIDE SEQUENCE [LARGE SCALE GENOMIC DNA]</scope>
    <source>
        <strain evidence="2 3">DSM 5603</strain>
    </source>
</reference>
<dbReference type="AlphaFoldDB" id="A0A370G0Q6"/>
<dbReference type="PANTHER" id="PTHR11102">
    <property type="entry name" value="SEL-1-LIKE PROTEIN"/>
    <property type="match status" value="1"/>
</dbReference>
<dbReference type="InterPro" id="IPR006597">
    <property type="entry name" value="Sel1-like"/>
</dbReference>
<protein>
    <submittedName>
        <fullName evidence="1">Sel1 repeat family protein</fullName>
    </submittedName>
</protein>
<dbReference type="Pfam" id="PF08238">
    <property type="entry name" value="Sel1"/>
    <property type="match status" value="4"/>
</dbReference>
<name>A0A370G0Q6_GLULI</name>
<dbReference type="EMBL" id="QQAW01000006">
    <property type="protein sequence ID" value="RDI37322.1"/>
    <property type="molecule type" value="Genomic_DNA"/>
</dbReference>
<accession>A0A370G0Q6</accession>
<evidence type="ECO:0000313" key="4">
    <source>
        <dbReference type="Proteomes" id="UP000562982"/>
    </source>
</evidence>
<reference evidence="1 4" key="2">
    <citation type="submission" date="2020-04" db="EMBL/GenBank/DDBJ databases">
        <title>Description of novel Gluconacetobacter.</title>
        <authorList>
            <person name="Sombolestani A."/>
        </authorList>
    </citation>
    <scope>NUCLEOTIDE SEQUENCE [LARGE SCALE GENOMIC DNA]</scope>
    <source>
        <strain evidence="1 4">LMG 1382</strain>
    </source>
</reference>
<comment type="caution">
    <text evidence="2">The sequence shown here is derived from an EMBL/GenBank/DDBJ whole genome shotgun (WGS) entry which is preliminary data.</text>
</comment>
<keyword evidence="3" id="KW-1185">Reference proteome</keyword>
<evidence type="ECO:0000313" key="1">
    <source>
        <dbReference type="EMBL" id="MBB2187776.1"/>
    </source>
</evidence>
<dbReference type="InterPro" id="IPR050767">
    <property type="entry name" value="Sel1_AlgK"/>
</dbReference>
<sequence>MPKGAAMPEAGRDAVTAGVTTICDLAGGGVADAQLALGQILLDGVLLPRDPRAALGWFLAAARQGSPMGCNMVGRCCELGWGMPPAPAEAMRWYRRAACAGLDWGMYNYATGLTLGWDGPPDHGRALAWLRRAAARGHCKSFNIIGGFYEDGWAVTRDLAQARAWYARAADGGDFRGHFNLGRFLLAEGRTAQAHRHFEIAGRTATPAFRAKMDRFLAGGGMQDEGGMRFAPAGEVDGSGA</sequence>
<dbReference type="OrthoDB" id="6810016at2"/>
<dbReference type="SUPFAM" id="SSF81901">
    <property type="entry name" value="HCP-like"/>
    <property type="match status" value="1"/>
</dbReference>
<organism evidence="2 3">
    <name type="scientific">Gluconacetobacter liquefaciens</name>
    <name type="common">Acetobacter liquefaciens</name>
    <dbReference type="NCBI Taxonomy" id="89584"/>
    <lineage>
        <taxon>Bacteria</taxon>
        <taxon>Pseudomonadati</taxon>
        <taxon>Pseudomonadota</taxon>
        <taxon>Alphaproteobacteria</taxon>
        <taxon>Acetobacterales</taxon>
        <taxon>Acetobacteraceae</taxon>
        <taxon>Gluconacetobacter</taxon>
    </lineage>
</organism>
<evidence type="ECO:0000313" key="2">
    <source>
        <dbReference type="EMBL" id="RDI37322.1"/>
    </source>
</evidence>
<dbReference type="InterPro" id="IPR011990">
    <property type="entry name" value="TPR-like_helical_dom_sf"/>
</dbReference>
<evidence type="ECO:0000313" key="3">
    <source>
        <dbReference type="Proteomes" id="UP000254958"/>
    </source>
</evidence>
<gene>
    <name evidence="2" type="ORF">C7453_10645</name>
    <name evidence="1" type="ORF">HLH32_15595</name>
</gene>
<dbReference type="SMART" id="SM00671">
    <property type="entry name" value="SEL1"/>
    <property type="match status" value="4"/>
</dbReference>
<dbReference type="Proteomes" id="UP000254958">
    <property type="component" value="Unassembled WGS sequence"/>
</dbReference>